<evidence type="ECO:0000256" key="1">
    <source>
        <dbReference type="ARBA" id="ARBA00023002"/>
    </source>
</evidence>
<reference evidence="5" key="1">
    <citation type="submission" date="2023-06" db="EMBL/GenBank/DDBJ databases">
        <authorList>
            <person name="Delattre M."/>
        </authorList>
    </citation>
    <scope>NUCLEOTIDE SEQUENCE</scope>
    <source>
        <strain evidence="5">AF72</strain>
    </source>
</reference>
<feature type="non-terminal residue" evidence="5">
    <location>
        <position position="1"/>
    </location>
</feature>
<dbReference type="GO" id="GO:0016491">
    <property type="term" value="F:oxidoreductase activity"/>
    <property type="evidence" value="ECO:0007669"/>
    <property type="project" value="UniProtKB-KW"/>
</dbReference>
<dbReference type="Gene3D" id="3.30.9.10">
    <property type="entry name" value="D-Amino Acid Oxidase, subunit A, domain 2"/>
    <property type="match status" value="1"/>
</dbReference>
<dbReference type="Gene3D" id="3.50.50.60">
    <property type="entry name" value="FAD/NAD(P)-binding domain"/>
    <property type="match status" value="1"/>
</dbReference>
<dbReference type="GO" id="GO:0005739">
    <property type="term" value="C:mitochondrion"/>
    <property type="evidence" value="ECO:0007669"/>
    <property type="project" value="GOC"/>
</dbReference>
<evidence type="ECO:0000259" key="4">
    <source>
        <dbReference type="Pfam" id="PF01266"/>
    </source>
</evidence>
<keyword evidence="1" id="KW-0560">Oxidoreductase</keyword>
<dbReference type="AlphaFoldDB" id="A0AA36CUZ6"/>
<gene>
    <name evidence="5" type="ORF">MSPICULIGERA_LOCUS13675</name>
</gene>
<dbReference type="PANTHER" id="PTHR13847">
    <property type="entry name" value="SARCOSINE DEHYDROGENASE-RELATED"/>
    <property type="match status" value="1"/>
</dbReference>
<keyword evidence="6" id="KW-1185">Reference proteome</keyword>
<dbReference type="InterPro" id="IPR036188">
    <property type="entry name" value="FAD/NAD-bd_sf"/>
</dbReference>
<dbReference type="InterPro" id="IPR006076">
    <property type="entry name" value="FAD-dep_OxRdtase"/>
</dbReference>
<protein>
    <recommendedName>
        <fullName evidence="2">FAD-dependent oxidoreductase domain-containing protein 1</fullName>
    </recommendedName>
</protein>
<evidence type="ECO:0000256" key="3">
    <source>
        <dbReference type="ARBA" id="ARBA00046185"/>
    </source>
</evidence>
<dbReference type="PANTHER" id="PTHR13847:SF287">
    <property type="entry name" value="FAD-DEPENDENT OXIDOREDUCTASE DOMAIN-CONTAINING PROTEIN 1"/>
    <property type="match status" value="1"/>
</dbReference>
<evidence type="ECO:0000313" key="5">
    <source>
        <dbReference type="EMBL" id="CAJ0575364.1"/>
    </source>
</evidence>
<proteinExistence type="predicted"/>
<sequence>MQGRVEVLKGPLHYLRVAGSRSALSLSSKQAWQGYENERHYEPGEEPLKRTWHGLSYDFRRWARRFDEARKDAWQRRHPIAHMKRAVHDHELLPYRAEIVVIGGGLTGSSVAYWIKQWFRDEDFKVCVIENNDKFPQGSSLLSVGGISPQHSLAENIEMSLFTSEFLRHAGEHLRILDSERPDVNFYPCGYLHLACSEEDAETMRNNWKIQTEKGARIALLTRAQLEERFPAMVFDNVVLGSIALENEGVFDTWQLLSALREKNISLGVQYIKGEVEGFDFAPTHMLPEVHALEEGTAADELAKQTRRIMGLMVRPQMTDASARPIRCYMMVNCAGPWSGSITKLLGAGDGPGILSVAYPLEARKRTMFAIHAESAPPDLPMMVLPSGVWMRQDRPGHQFLVGKHMTAEEDAMLDHSNLEDIDYSLFYDTIWPELVKVVPVLADAKVKSAWARYESVNTFDGTPIIGEHPQHKNVYTIGGLGHRDAQHALAVGRAFAERMFEGAYVNINLRGLDLRRIVKKEPVLENMWP</sequence>
<dbReference type="Pfam" id="PF01266">
    <property type="entry name" value="DAO"/>
    <property type="match status" value="1"/>
</dbReference>
<evidence type="ECO:0000256" key="2">
    <source>
        <dbReference type="ARBA" id="ARBA00039785"/>
    </source>
</evidence>
<evidence type="ECO:0000313" key="6">
    <source>
        <dbReference type="Proteomes" id="UP001177023"/>
    </source>
</evidence>
<comment type="function">
    <text evidence="3">Required for the assembly of the mitochondrial membrane respiratory chain NADH dehydrogenase (Complex I). Involved in mid-late stages of complex I assembly.</text>
</comment>
<accession>A0AA36CUZ6</accession>
<comment type="caution">
    <text evidence="5">The sequence shown here is derived from an EMBL/GenBank/DDBJ whole genome shotgun (WGS) entry which is preliminary data.</text>
</comment>
<dbReference type="Proteomes" id="UP001177023">
    <property type="component" value="Unassembled WGS sequence"/>
</dbReference>
<name>A0AA36CUZ6_9BILA</name>
<feature type="domain" description="FAD dependent oxidoreductase" evidence="4">
    <location>
        <begin position="99"/>
        <end position="499"/>
    </location>
</feature>
<dbReference type="SUPFAM" id="SSF51905">
    <property type="entry name" value="FAD/NAD(P)-binding domain"/>
    <property type="match status" value="1"/>
</dbReference>
<organism evidence="5 6">
    <name type="scientific">Mesorhabditis spiculigera</name>
    <dbReference type="NCBI Taxonomy" id="96644"/>
    <lineage>
        <taxon>Eukaryota</taxon>
        <taxon>Metazoa</taxon>
        <taxon>Ecdysozoa</taxon>
        <taxon>Nematoda</taxon>
        <taxon>Chromadorea</taxon>
        <taxon>Rhabditida</taxon>
        <taxon>Rhabditina</taxon>
        <taxon>Rhabditomorpha</taxon>
        <taxon>Rhabditoidea</taxon>
        <taxon>Rhabditidae</taxon>
        <taxon>Mesorhabditinae</taxon>
        <taxon>Mesorhabditis</taxon>
    </lineage>
</organism>
<dbReference type="GO" id="GO:0032981">
    <property type="term" value="P:mitochondrial respiratory chain complex I assembly"/>
    <property type="evidence" value="ECO:0007669"/>
    <property type="project" value="TreeGrafter"/>
</dbReference>
<dbReference type="EMBL" id="CATQJA010002637">
    <property type="protein sequence ID" value="CAJ0575364.1"/>
    <property type="molecule type" value="Genomic_DNA"/>
</dbReference>